<accession>A0AAV1B5M8</accession>
<organism evidence="1 2">
    <name type="scientific">Vicia faba</name>
    <name type="common">Broad bean</name>
    <name type="synonym">Faba vulgaris</name>
    <dbReference type="NCBI Taxonomy" id="3906"/>
    <lineage>
        <taxon>Eukaryota</taxon>
        <taxon>Viridiplantae</taxon>
        <taxon>Streptophyta</taxon>
        <taxon>Embryophyta</taxon>
        <taxon>Tracheophyta</taxon>
        <taxon>Spermatophyta</taxon>
        <taxon>Magnoliopsida</taxon>
        <taxon>eudicotyledons</taxon>
        <taxon>Gunneridae</taxon>
        <taxon>Pentapetalae</taxon>
        <taxon>rosids</taxon>
        <taxon>fabids</taxon>
        <taxon>Fabales</taxon>
        <taxon>Fabaceae</taxon>
        <taxon>Papilionoideae</taxon>
        <taxon>50 kb inversion clade</taxon>
        <taxon>NPAAA clade</taxon>
        <taxon>Hologalegina</taxon>
        <taxon>IRL clade</taxon>
        <taxon>Fabeae</taxon>
        <taxon>Vicia</taxon>
    </lineage>
</organism>
<gene>
    <name evidence="1" type="ORF">VFH_VI083080</name>
</gene>
<protein>
    <submittedName>
        <fullName evidence="1">Uncharacterized protein</fullName>
    </submittedName>
</protein>
<keyword evidence="2" id="KW-1185">Reference proteome</keyword>
<dbReference type="PANTHER" id="PTHR36617">
    <property type="entry name" value="PROTEIN, PUTATIVE-RELATED"/>
    <property type="match status" value="1"/>
</dbReference>
<reference evidence="1 2" key="1">
    <citation type="submission" date="2023-01" db="EMBL/GenBank/DDBJ databases">
        <authorList>
            <person name="Kreplak J."/>
        </authorList>
    </citation>
    <scope>NUCLEOTIDE SEQUENCE [LARGE SCALE GENOMIC DNA]</scope>
</reference>
<evidence type="ECO:0000313" key="2">
    <source>
        <dbReference type="Proteomes" id="UP001157006"/>
    </source>
</evidence>
<proteinExistence type="predicted"/>
<name>A0AAV1B5M8_VICFA</name>
<dbReference type="Proteomes" id="UP001157006">
    <property type="component" value="Chromosome 6"/>
</dbReference>
<dbReference type="EMBL" id="OX451741">
    <property type="protein sequence ID" value="CAI8617572.1"/>
    <property type="molecule type" value="Genomic_DNA"/>
</dbReference>
<dbReference type="AlphaFoldDB" id="A0AAV1B5M8"/>
<dbReference type="PANTHER" id="PTHR36617:SF5">
    <property type="entry name" value="OS05G0421675 PROTEIN"/>
    <property type="match status" value="1"/>
</dbReference>
<evidence type="ECO:0000313" key="1">
    <source>
        <dbReference type="EMBL" id="CAI8617572.1"/>
    </source>
</evidence>
<sequence>MLKCWADLPGYHDYMMDQWRFFQVDGWGRYVLKEKLRYGEVGADEFWVIWGYVWWKIVNKIRLGVGLSVPGCLSNNNECYVGNGVNSLFWRDPWLEGGVFMSRLCRIFELSEHKEVIVTYMFALGWEWMEKFGVGVGGCLCGRKS</sequence>